<proteinExistence type="predicted"/>
<name>A0A6A6TPW4_9PLEO</name>
<feature type="region of interest" description="Disordered" evidence="1">
    <location>
        <begin position="28"/>
        <end position="50"/>
    </location>
</feature>
<feature type="chain" id="PRO_5025666425" evidence="2">
    <location>
        <begin position="22"/>
        <end position="285"/>
    </location>
</feature>
<dbReference type="Proteomes" id="UP000799324">
    <property type="component" value="Unassembled WGS sequence"/>
</dbReference>
<evidence type="ECO:0000256" key="2">
    <source>
        <dbReference type="SAM" id="SignalP"/>
    </source>
</evidence>
<feature type="region of interest" description="Disordered" evidence="1">
    <location>
        <begin position="87"/>
        <end position="115"/>
    </location>
</feature>
<feature type="compositionally biased region" description="Low complexity" evidence="1">
    <location>
        <begin position="87"/>
        <end position="100"/>
    </location>
</feature>
<dbReference type="AlphaFoldDB" id="A0A6A6TPW4"/>
<feature type="compositionally biased region" description="Polar residues" evidence="1">
    <location>
        <begin position="28"/>
        <end position="45"/>
    </location>
</feature>
<reference evidence="3" key="1">
    <citation type="journal article" date="2020" name="Stud. Mycol.">
        <title>101 Dothideomycetes genomes: a test case for predicting lifestyles and emergence of pathogens.</title>
        <authorList>
            <person name="Haridas S."/>
            <person name="Albert R."/>
            <person name="Binder M."/>
            <person name="Bloem J."/>
            <person name="Labutti K."/>
            <person name="Salamov A."/>
            <person name="Andreopoulos B."/>
            <person name="Baker S."/>
            <person name="Barry K."/>
            <person name="Bills G."/>
            <person name="Bluhm B."/>
            <person name="Cannon C."/>
            <person name="Castanera R."/>
            <person name="Culley D."/>
            <person name="Daum C."/>
            <person name="Ezra D."/>
            <person name="Gonzalez J."/>
            <person name="Henrissat B."/>
            <person name="Kuo A."/>
            <person name="Liang C."/>
            <person name="Lipzen A."/>
            <person name="Lutzoni F."/>
            <person name="Magnuson J."/>
            <person name="Mondo S."/>
            <person name="Nolan M."/>
            <person name="Ohm R."/>
            <person name="Pangilinan J."/>
            <person name="Park H.-J."/>
            <person name="Ramirez L."/>
            <person name="Alfaro M."/>
            <person name="Sun H."/>
            <person name="Tritt A."/>
            <person name="Yoshinaga Y."/>
            <person name="Zwiers L.-H."/>
            <person name="Turgeon B."/>
            <person name="Goodwin S."/>
            <person name="Spatafora J."/>
            <person name="Crous P."/>
            <person name="Grigoriev I."/>
        </authorList>
    </citation>
    <scope>NUCLEOTIDE SEQUENCE</scope>
    <source>
        <strain evidence="3">CBS 122681</strain>
    </source>
</reference>
<gene>
    <name evidence="3" type="ORF">K491DRAFT_450892</name>
</gene>
<evidence type="ECO:0000313" key="3">
    <source>
        <dbReference type="EMBL" id="KAF2661361.1"/>
    </source>
</evidence>
<dbReference type="OrthoDB" id="3799381at2759"/>
<evidence type="ECO:0000256" key="1">
    <source>
        <dbReference type="SAM" id="MobiDB-lite"/>
    </source>
</evidence>
<feature type="compositionally biased region" description="Acidic residues" evidence="1">
    <location>
        <begin position="276"/>
        <end position="285"/>
    </location>
</feature>
<protein>
    <submittedName>
        <fullName evidence="3">Uncharacterized protein</fullName>
    </submittedName>
</protein>
<dbReference type="EMBL" id="MU004294">
    <property type="protein sequence ID" value="KAF2661361.1"/>
    <property type="molecule type" value="Genomic_DNA"/>
</dbReference>
<keyword evidence="4" id="KW-1185">Reference proteome</keyword>
<feature type="compositionally biased region" description="Gly residues" evidence="1">
    <location>
        <begin position="258"/>
        <end position="267"/>
    </location>
</feature>
<keyword evidence="2" id="KW-0732">Signal</keyword>
<sequence>MKIPIPLISTIPLILCSPVLIEDQNTTSATDTPATLEPNSTQTRTFPPRETHWSPSRCPSYYVNCRRCPSDIRCSAWSRRCAVPLSANSSLSSDSGLSNSPIPTPISNGRVSVSKSKSKPKLNALAYAHWFPDPGEPAALAGGQLHHPDVDMYTDTDTDINADQDSNVSDQDKAQDNTCPLTPCGAGESQQCDASATCTSGYCACPRDTKAGGGSVAMLRGWQYPENMSVFVDVGVQCDTPCSELFCVEVDSGGGCFVEGEGEGGGQDVVEKDGNGEDEDGGQGG</sequence>
<organism evidence="3 4">
    <name type="scientific">Lophiostoma macrostomum CBS 122681</name>
    <dbReference type="NCBI Taxonomy" id="1314788"/>
    <lineage>
        <taxon>Eukaryota</taxon>
        <taxon>Fungi</taxon>
        <taxon>Dikarya</taxon>
        <taxon>Ascomycota</taxon>
        <taxon>Pezizomycotina</taxon>
        <taxon>Dothideomycetes</taxon>
        <taxon>Pleosporomycetidae</taxon>
        <taxon>Pleosporales</taxon>
        <taxon>Lophiostomataceae</taxon>
        <taxon>Lophiostoma</taxon>
    </lineage>
</organism>
<accession>A0A6A6TPW4</accession>
<feature type="region of interest" description="Disordered" evidence="1">
    <location>
        <begin position="258"/>
        <end position="285"/>
    </location>
</feature>
<feature type="signal peptide" evidence="2">
    <location>
        <begin position="1"/>
        <end position="21"/>
    </location>
</feature>
<evidence type="ECO:0000313" key="4">
    <source>
        <dbReference type="Proteomes" id="UP000799324"/>
    </source>
</evidence>